<dbReference type="Proteomes" id="UP000677413">
    <property type="component" value="Unassembled WGS sequence"/>
</dbReference>
<dbReference type="EMBL" id="JAGPYQ010000001">
    <property type="protein sequence ID" value="MBQ0850688.1"/>
    <property type="molecule type" value="Genomic_DNA"/>
</dbReference>
<gene>
    <name evidence="3" type="ORF">J8N05_21225</name>
</gene>
<organism evidence="3 4">
    <name type="scientific">Streptomyces liliiviolaceus</name>
    <dbReference type="NCBI Taxonomy" id="2823109"/>
    <lineage>
        <taxon>Bacteria</taxon>
        <taxon>Bacillati</taxon>
        <taxon>Actinomycetota</taxon>
        <taxon>Actinomycetes</taxon>
        <taxon>Kitasatosporales</taxon>
        <taxon>Streptomycetaceae</taxon>
        <taxon>Streptomyces</taxon>
    </lineage>
</organism>
<keyword evidence="4" id="KW-1185">Reference proteome</keyword>
<feature type="domain" description="Insertion element IS402-like" evidence="2">
    <location>
        <begin position="9"/>
        <end position="85"/>
    </location>
</feature>
<dbReference type="RefSeq" id="WP_210884943.1">
    <property type="nucleotide sequence ID" value="NZ_JAGPYQ010000001.1"/>
</dbReference>
<dbReference type="InterPro" id="IPR002559">
    <property type="entry name" value="Transposase_11"/>
</dbReference>
<dbReference type="GO" id="GO:0004803">
    <property type="term" value="F:transposase activity"/>
    <property type="evidence" value="ECO:0007669"/>
    <property type="project" value="InterPro"/>
</dbReference>
<feature type="domain" description="Transposase IS4-like" evidence="1">
    <location>
        <begin position="103"/>
        <end position="258"/>
    </location>
</feature>
<reference evidence="3 4" key="1">
    <citation type="submission" date="2021-04" db="EMBL/GenBank/DDBJ databases">
        <authorList>
            <person name="Tang X."/>
            <person name="Zhou X."/>
            <person name="Chen X."/>
            <person name="Cernava T."/>
            <person name="Zhang C."/>
        </authorList>
    </citation>
    <scope>NUCLEOTIDE SEQUENCE [LARGE SCALE GENOMIC DNA]</scope>
    <source>
        <strain evidence="3 4">BH-SS-21</strain>
    </source>
</reference>
<dbReference type="GO" id="GO:0006313">
    <property type="term" value="P:DNA transposition"/>
    <property type="evidence" value="ECO:0007669"/>
    <property type="project" value="InterPro"/>
</dbReference>
<dbReference type="InterPro" id="IPR025161">
    <property type="entry name" value="IS402-like_dom"/>
</dbReference>
<dbReference type="Pfam" id="PF13340">
    <property type="entry name" value="DUF4096"/>
    <property type="match status" value="1"/>
</dbReference>
<dbReference type="GO" id="GO:0003677">
    <property type="term" value="F:DNA binding"/>
    <property type="evidence" value="ECO:0007669"/>
    <property type="project" value="InterPro"/>
</dbReference>
<dbReference type="PANTHER" id="PTHR30007">
    <property type="entry name" value="PHP DOMAIN PROTEIN"/>
    <property type="match status" value="1"/>
</dbReference>
<dbReference type="PANTHER" id="PTHR30007:SF1">
    <property type="entry name" value="BLR1914 PROTEIN"/>
    <property type="match status" value="1"/>
</dbReference>
<dbReference type="Pfam" id="PF01609">
    <property type="entry name" value="DDE_Tnp_1"/>
    <property type="match status" value="1"/>
</dbReference>
<name>A0A940XW04_9ACTN</name>
<dbReference type="AlphaFoldDB" id="A0A940XW04"/>
<sequence>MGIVERLVSNGLWEIFQNVAPGPPVRAQGGGRQRCDDRAVLAAIIFVATSGCTWRQLPPVFGASWQTVHRRFTDWSRARVWAKLHRVVLDRLGANGELDWSRCAIDSISIRAVKGGPLTGPNPTDRGKLGSKIHVICDRNGLPLSIGISGANLHDSQALAPMMLGIPPIRSRRGPRRRRPAKLHADKAYDFDHLRSWLRRRQIVPRIARRGVEASDRLGRHRWVVERTMSWLNGCRRLHRRYERKAEHFLAFVGIASTLICFRRSTNADQF</sequence>
<evidence type="ECO:0000313" key="4">
    <source>
        <dbReference type="Proteomes" id="UP000677413"/>
    </source>
</evidence>
<proteinExistence type="predicted"/>
<dbReference type="NCBIfam" id="NF033580">
    <property type="entry name" value="transpos_IS5_3"/>
    <property type="match status" value="1"/>
</dbReference>
<accession>A0A940XW04</accession>
<comment type="caution">
    <text evidence="3">The sequence shown here is derived from an EMBL/GenBank/DDBJ whole genome shotgun (WGS) entry which is preliminary data.</text>
</comment>
<evidence type="ECO:0000259" key="2">
    <source>
        <dbReference type="Pfam" id="PF13340"/>
    </source>
</evidence>
<protein>
    <submittedName>
        <fullName evidence="3">IS5 family transposase</fullName>
    </submittedName>
</protein>
<evidence type="ECO:0000259" key="1">
    <source>
        <dbReference type="Pfam" id="PF01609"/>
    </source>
</evidence>
<evidence type="ECO:0000313" key="3">
    <source>
        <dbReference type="EMBL" id="MBQ0850688.1"/>
    </source>
</evidence>